<organism evidence="1 2">
    <name type="scientific">Flavobacterium branchiophilum</name>
    <dbReference type="NCBI Taxonomy" id="55197"/>
    <lineage>
        <taxon>Bacteria</taxon>
        <taxon>Pseudomonadati</taxon>
        <taxon>Bacteroidota</taxon>
        <taxon>Flavobacteriia</taxon>
        <taxon>Flavobacteriales</taxon>
        <taxon>Flavobacteriaceae</taxon>
        <taxon>Flavobacterium</taxon>
    </lineage>
</organism>
<proteinExistence type="predicted"/>
<reference evidence="1 2" key="1">
    <citation type="submission" date="2019-06" db="EMBL/GenBank/DDBJ databases">
        <title>Genomic Encyclopedia of Archaeal and Bacterial Type Strains, Phase II (KMG-II): from individual species to whole genera.</title>
        <authorList>
            <person name="Goeker M."/>
        </authorList>
    </citation>
    <scope>NUCLEOTIDE SEQUENCE [LARGE SCALE GENOMIC DNA]</scope>
    <source>
        <strain evidence="1 2">DSM 24789</strain>
    </source>
</reference>
<evidence type="ECO:0000313" key="2">
    <source>
        <dbReference type="Proteomes" id="UP000320773"/>
    </source>
</evidence>
<dbReference type="Proteomes" id="UP000320773">
    <property type="component" value="Unassembled WGS sequence"/>
</dbReference>
<gene>
    <name evidence="1" type="ORF">BC670_2781</name>
</gene>
<protein>
    <submittedName>
        <fullName evidence="1">Uncharacterized protein</fullName>
    </submittedName>
</protein>
<accession>A0A543G6S1</accession>
<sequence>MDQNRLIPQKYLSQKMLLDMEQQQKVQFINQCRLVKDFTKIVVI</sequence>
<comment type="caution">
    <text evidence="1">The sequence shown here is derived from an EMBL/GenBank/DDBJ whole genome shotgun (WGS) entry which is preliminary data.</text>
</comment>
<dbReference type="EMBL" id="VFPJ01000001">
    <property type="protein sequence ID" value="TQM41777.1"/>
    <property type="molecule type" value="Genomic_DNA"/>
</dbReference>
<evidence type="ECO:0000313" key="1">
    <source>
        <dbReference type="EMBL" id="TQM41777.1"/>
    </source>
</evidence>
<name>A0A543G6S1_9FLAO</name>
<dbReference type="AlphaFoldDB" id="A0A543G6S1"/>